<keyword evidence="5" id="KW-0698">rRNA processing</keyword>
<dbReference type="Pfam" id="PF10153">
    <property type="entry name" value="Efg1"/>
    <property type="match status" value="1"/>
</dbReference>
<evidence type="ECO:0000256" key="3">
    <source>
        <dbReference type="ARBA" id="ARBA00018689"/>
    </source>
</evidence>
<dbReference type="PANTHER" id="PTHR33911:SF1">
    <property type="entry name" value="RRNA-PROCESSING PROTEIN EFG1"/>
    <property type="match status" value="1"/>
</dbReference>
<keyword evidence="10" id="KW-1185">Reference proteome</keyword>
<feature type="compositionally biased region" description="Basic and acidic residues" evidence="8">
    <location>
        <begin position="324"/>
        <end position="334"/>
    </location>
</feature>
<sequence length="392" mass="42991">MTAKAEQDKETEAVQAGDSSGSGRGRGGGRGGGAGRGRGKPKQGRGGARKGGEGRSSGSNSGSKLPGANKIKASIRQTKRLLEKPDLNPETKQEAERKLIALEEDLQQKELEDKVARLAVANKKLIFFDSVKAARQIRAPLRSLEKLQTELATAKGKKAKTELQQKIDHTEARIHRFRVMLNYAQHWPPTARYCRFRRTNSGRLRDPTYKGDGEELDDDAFDYEGQDVYDSADEDTDDDEGISSDEEGASLAQPKLSRHLKRAIVHRTWVVEAMKSGEISNEPEKDPSLNLEQSKKRKGKGKHKGKRNDDDDDHDRDYGGGSSKDNEEYTPDVKGKRKATSTPSAANSTSQKHKKPKTSAPPAAPKVKKEQVKKEDASGASGGVEGDDFFDI</sequence>
<reference evidence="9" key="1">
    <citation type="journal article" date="2023" name="PhytoFront">
        <title>Draft Genome Resources of Seven Strains of Tilletia horrida, Causal Agent of Kernel Smut of Rice.</title>
        <authorList>
            <person name="Khanal S."/>
            <person name="Antony Babu S."/>
            <person name="Zhou X.G."/>
        </authorList>
    </citation>
    <scope>NUCLEOTIDE SEQUENCE</scope>
    <source>
        <strain evidence="9">TX6</strain>
    </source>
</reference>
<evidence type="ECO:0000256" key="6">
    <source>
        <dbReference type="ARBA" id="ARBA00023054"/>
    </source>
</evidence>
<evidence type="ECO:0000256" key="7">
    <source>
        <dbReference type="ARBA" id="ARBA00023242"/>
    </source>
</evidence>
<comment type="caution">
    <text evidence="9">The sequence shown here is derived from an EMBL/GenBank/DDBJ whole genome shotgun (WGS) entry which is preliminary data.</text>
</comment>
<dbReference type="GO" id="GO:0000462">
    <property type="term" value="P:maturation of SSU-rRNA from tricistronic rRNA transcript (SSU-rRNA, 5.8S rRNA, LSU-rRNA)"/>
    <property type="evidence" value="ECO:0007669"/>
    <property type="project" value="TreeGrafter"/>
</dbReference>
<feature type="compositionally biased region" description="Gly residues" evidence="8">
    <location>
        <begin position="20"/>
        <end position="36"/>
    </location>
</feature>
<feature type="compositionally biased region" description="Acidic residues" evidence="8">
    <location>
        <begin position="229"/>
        <end position="248"/>
    </location>
</feature>
<feature type="compositionally biased region" description="Basic and acidic residues" evidence="8">
    <location>
        <begin position="1"/>
        <end position="12"/>
    </location>
</feature>
<gene>
    <name evidence="9" type="primary">EFG1</name>
    <name evidence="9" type="ORF">OC846_004118</name>
</gene>
<keyword evidence="7" id="KW-0539">Nucleus</keyword>
<name>A0AAN6JT65_9BASI</name>
<evidence type="ECO:0000256" key="8">
    <source>
        <dbReference type="SAM" id="MobiDB-lite"/>
    </source>
</evidence>
<feature type="compositionally biased region" description="Basic and acidic residues" evidence="8">
    <location>
        <begin position="80"/>
        <end position="92"/>
    </location>
</feature>
<keyword evidence="6" id="KW-0175">Coiled coil</keyword>
<dbReference type="EMBL" id="JAPDMZ010000115">
    <property type="protein sequence ID" value="KAK0549337.1"/>
    <property type="molecule type" value="Genomic_DNA"/>
</dbReference>
<dbReference type="AlphaFoldDB" id="A0AAN6JT65"/>
<comment type="similarity">
    <text evidence="2">Belongs to the EFG1 family.</text>
</comment>
<dbReference type="InterPro" id="IPR050786">
    <property type="entry name" value="EFG1_rRNA-proc"/>
</dbReference>
<dbReference type="GO" id="GO:0005730">
    <property type="term" value="C:nucleolus"/>
    <property type="evidence" value="ECO:0007669"/>
    <property type="project" value="UniProtKB-SubCell"/>
</dbReference>
<evidence type="ECO:0000256" key="4">
    <source>
        <dbReference type="ARBA" id="ARBA00019827"/>
    </source>
</evidence>
<dbReference type="PANTHER" id="PTHR33911">
    <property type="entry name" value="RRNA-PROCESSING PROTEIN EFG1"/>
    <property type="match status" value="1"/>
</dbReference>
<accession>A0AAN6JT65</accession>
<feature type="region of interest" description="Disordered" evidence="8">
    <location>
        <begin position="277"/>
        <end position="392"/>
    </location>
</feature>
<evidence type="ECO:0000313" key="10">
    <source>
        <dbReference type="Proteomes" id="UP001176517"/>
    </source>
</evidence>
<evidence type="ECO:0000256" key="1">
    <source>
        <dbReference type="ARBA" id="ARBA00004604"/>
    </source>
</evidence>
<comment type="subcellular location">
    <subcellularLocation>
        <location evidence="1">Nucleus</location>
        <location evidence="1">Nucleolus</location>
    </subcellularLocation>
</comment>
<feature type="compositionally biased region" description="Basic and acidic residues" evidence="8">
    <location>
        <begin position="367"/>
        <end position="377"/>
    </location>
</feature>
<feature type="region of interest" description="Disordered" evidence="8">
    <location>
        <begin position="229"/>
        <end position="254"/>
    </location>
</feature>
<evidence type="ECO:0000313" key="9">
    <source>
        <dbReference type="EMBL" id="KAK0549337.1"/>
    </source>
</evidence>
<feature type="compositionally biased region" description="Low complexity" evidence="8">
    <location>
        <begin position="340"/>
        <end position="350"/>
    </location>
</feature>
<proteinExistence type="inferred from homology"/>
<protein>
    <recommendedName>
        <fullName evidence="3">rRNA-processing protein EFG1</fullName>
    </recommendedName>
    <alternativeName>
        <fullName evidence="4">rRNA-processing protein efg1</fullName>
    </alternativeName>
</protein>
<feature type="compositionally biased region" description="Basic residues" evidence="8">
    <location>
        <begin position="295"/>
        <end position="306"/>
    </location>
</feature>
<feature type="region of interest" description="Disordered" evidence="8">
    <location>
        <begin position="1"/>
        <end position="92"/>
    </location>
</feature>
<organism evidence="9 10">
    <name type="scientific">Tilletia horrida</name>
    <dbReference type="NCBI Taxonomy" id="155126"/>
    <lineage>
        <taxon>Eukaryota</taxon>
        <taxon>Fungi</taxon>
        <taxon>Dikarya</taxon>
        <taxon>Basidiomycota</taxon>
        <taxon>Ustilaginomycotina</taxon>
        <taxon>Exobasidiomycetes</taxon>
        <taxon>Tilletiales</taxon>
        <taxon>Tilletiaceae</taxon>
        <taxon>Tilletia</taxon>
    </lineage>
</organism>
<dbReference type="GO" id="GO:0030688">
    <property type="term" value="C:preribosome, small subunit precursor"/>
    <property type="evidence" value="ECO:0007669"/>
    <property type="project" value="TreeGrafter"/>
</dbReference>
<evidence type="ECO:0000256" key="5">
    <source>
        <dbReference type="ARBA" id="ARBA00022552"/>
    </source>
</evidence>
<dbReference type="Proteomes" id="UP001176517">
    <property type="component" value="Unassembled WGS sequence"/>
</dbReference>
<dbReference type="InterPro" id="IPR019310">
    <property type="entry name" value="Efg1"/>
</dbReference>
<evidence type="ECO:0000256" key="2">
    <source>
        <dbReference type="ARBA" id="ARBA00006916"/>
    </source>
</evidence>